<feature type="active site" evidence="1">
    <location>
        <position position="35"/>
    </location>
</feature>
<organism evidence="4 5">
    <name type="scientific">Proteiniclasticum ruminis</name>
    <dbReference type="NCBI Taxonomy" id="398199"/>
    <lineage>
        <taxon>Bacteria</taxon>
        <taxon>Bacillati</taxon>
        <taxon>Bacillota</taxon>
        <taxon>Clostridia</taxon>
        <taxon>Eubacteriales</taxon>
        <taxon>Clostridiaceae</taxon>
        <taxon>Proteiniclasticum</taxon>
    </lineage>
</organism>
<dbReference type="InterPro" id="IPR054485">
    <property type="entry name" value="FlK-like_dom"/>
</dbReference>
<evidence type="ECO:0000256" key="2">
    <source>
        <dbReference type="PIRSR" id="PIRSR014972-2"/>
    </source>
</evidence>
<dbReference type="AlphaFoldDB" id="A0A1G8MBS0"/>
<gene>
    <name evidence="4" type="ORF">SAMN05421804_103339</name>
</gene>
<dbReference type="RefSeq" id="WP_031574778.1">
    <property type="nucleotide sequence ID" value="NZ_DAMANS010000013.1"/>
</dbReference>
<evidence type="ECO:0000313" key="5">
    <source>
        <dbReference type="Proteomes" id="UP000183255"/>
    </source>
</evidence>
<evidence type="ECO:0000256" key="1">
    <source>
        <dbReference type="PIRSR" id="PIRSR014972-1"/>
    </source>
</evidence>
<accession>A0A1G8MBS0</accession>
<dbReference type="SUPFAM" id="SSF54637">
    <property type="entry name" value="Thioesterase/thiol ester dehydrase-isomerase"/>
    <property type="match status" value="1"/>
</dbReference>
<dbReference type="Gene3D" id="3.10.129.10">
    <property type="entry name" value="Hotdog Thioesterase"/>
    <property type="match status" value="1"/>
</dbReference>
<dbReference type="Proteomes" id="UP000183255">
    <property type="component" value="Unassembled WGS sequence"/>
</dbReference>
<dbReference type="PIRSF" id="PIRSF014972">
    <property type="entry name" value="FlK"/>
    <property type="match status" value="1"/>
</dbReference>
<dbReference type="PANTHER" id="PTHR36934:SF1">
    <property type="entry name" value="THIOESTERASE DOMAIN-CONTAINING PROTEIN"/>
    <property type="match status" value="1"/>
</dbReference>
<name>A0A1G8MBS0_9CLOT</name>
<feature type="active site" evidence="1">
    <location>
        <position position="69"/>
    </location>
</feature>
<reference evidence="4 5" key="1">
    <citation type="submission" date="2016-10" db="EMBL/GenBank/DDBJ databases">
        <authorList>
            <person name="de Groot N.N."/>
        </authorList>
    </citation>
    <scope>NUCLEOTIDE SEQUENCE [LARGE SCALE GENOMIC DNA]</scope>
    <source>
        <strain evidence="4 5">CGMCC 1.5058</strain>
    </source>
</reference>
<protein>
    <submittedName>
        <fullName evidence="4">Predicted thioesterase</fullName>
    </submittedName>
</protein>
<dbReference type="InterPro" id="IPR029069">
    <property type="entry name" value="HotDog_dom_sf"/>
</dbReference>
<sequence>MTEKLIGLEKEFIRSVEEKDTAEVLGSGDLPVYGTPGLIAFMEYGAKESLIPYLASEDTTVGISMEMKHLKASLVGAEILLKVKIIEVSGKKVKFHLRAFEKEHLLGEAHHERVLVNRQKFMDKLHNS</sequence>
<dbReference type="Pfam" id="PF22636">
    <property type="entry name" value="FlK"/>
    <property type="match status" value="1"/>
</dbReference>
<feature type="active site" evidence="1">
    <location>
        <position position="43"/>
    </location>
</feature>
<feature type="binding site" evidence="2">
    <location>
        <position position="62"/>
    </location>
    <ligand>
        <name>CoA</name>
        <dbReference type="ChEBI" id="CHEBI:57287"/>
    </ligand>
</feature>
<dbReference type="InterPro" id="IPR025540">
    <property type="entry name" value="FlK"/>
</dbReference>
<feature type="binding site" evidence="2">
    <location>
        <position position="62"/>
    </location>
    <ligand>
        <name>substrate</name>
    </ligand>
</feature>
<proteinExistence type="predicted"/>
<feature type="binding site" evidence="2">
    <location>
        <position position="113"/>
    </location>
    <ligand>
        <name>substrate</name>
    </ligand>
</feature>
<feature type="domain" description="Fluoroacetyl-CoA-specific thioesterase-like" evidence="3">
    <location>
        <begin position="16"/>
        <end position="118"/>
    </location>
</feature>
<evidence type="ECO:0000313" key="4">
    <source>
        <dbReference type="EMBL" id="SDI65297.1"/>
    </source>
</evidence>
<dbReference type="EMBL" id="FNDZ01000003">
    <property type="protein sequence ID" value="SDI65297.1"/>
    <property type="molecule type" value="Genomic_DNA"/>
</dbReference>
<evidence type="ECO:0000259" key="3">
    <source>
        <dbReference type="Pfam" id="PF22636"/>
    </source>
</evidence>
<dbReference type="PANTHER" id="PTHR36934">
    <property type="entry name" value="BLR0278 PROTEIN"/>
    <property type="match status" value="1"/>
</dbReference>